<dbReference type="SUPFAM" id="SSF55347">
    <property type="entry name" value="Glyceraldehyde-3-phosphate dehydrogenase-like, C-terminal domain"/>
    <property type="match status" value="1"/>
</dbReference>
<evidence type="ECO:0000313" key="4">
    <source>
        <dbReference type="EMBL" id="MFD1799176.1"/>
    </source>
</evidence>
<evidence type="ECO:0000259" key="3">
    <source>
        <dbReference type="Pfam" id="PF02894"/>
    </source>
</evidence>
<dbReference type="Gene3D" id="3.40.50.720">
    <property type="entry name" value="NAD(P)-binding Rossmann-like Domain"/>
    <property type="match status" value="1"/>
</dbReference>
<dbReference type="PANTHER" id="PTHR43377">
    <property type="entry name" value="BILIVERDIN REDUCTASE A"/>
    <property type="match status" value="1"/>
</dbReference>
<dbReference type="EMBL" id="JBHUFF010000009">
    <property type="protein sequence ID" value="MFD1799176.1"/>
    <property type="molecule type" value="Genomic_DNA"/>
</dbReference>
<sequence>MKVIFFGLGSIGQKHYRNLQSICKEKGIPLEVSAYRSRKAEHETPTDIQMIYETSAIADDYDVAFITNPTALHLETLHMIKDKAKHFFVEKPIFEKAYDINAFIENKEAYYIAAPLRYKGIMLELKKLLVNETVYNGRVICSTYLPDWRQDDYTKSYSADPNLGGGIELDCIHELDYVVDLFDFPIESKAMYGKKSQLDIQSNDTALYLLEYADKFIEVHLDYYGQVPQRKIEIITENDLITCDFLKNTLTSNKLGIIKEISEEPNQMYLAELTYFIDQVLTNKGNNNNIDHANRVLKIAKETK</sequence>
<proteinExistence type="inferred from homology"/>
<dbReference type="Pfam" id="PF01408">
    <property type="entry name" value="GFO_IDH_MocA"/>
    <property type="match status" value="1"/>
</dbReference>
<evidence type="ECO:0000259" key="2">
    <source>
        <dbReference type="Pfam" id="PF01408"/>
    </source>
</evidence>
<name>A0ABW4NLP3_9LACT</name>
<reference evidence="5" key="1">
    <citation type="journal article" date="2019" name="Int. J. Syst. Evol. Microbiol.">
        <title>The Global Catalogue of Microorganisms (GCM) 10K type strain sequencing project: providing services to taxonomists for standard genome sequencing and annotation.</title>
        <authorList>
            <consortium name="The Broad Institute Genomics Platform"/>
            <consortium name="The Broad Institute Genome Sequencing Center for Infectious Disease"/>
            <person name="Wu L."/>
            <person name="Ma J."/>
        </authorList>
    </citation>
    <scope>NUCLEOTIDE SEQUENCE [LARGE SCALE GENOMIC DNA]</scope>
    <source>
        <strain evidence="5">KCTC 42143</strain>
    </source>
</reference>
<dbReference type="PANTHER" id="PTHR43377:SF1">
    <property type="entry name" value="BILIVERDIN REDUCTASE A"/>
    <property type="match status" value="1"/>
</dbReference>
<comment type="similarity">
    <text evidence="1">Belongs to the Gfo/Idh/MocA family.</text>
</comment>
<evidence type="ECO:0000256" key="1">
    <source>
        <dbReference type="ARBA" id="ARBA00010928"/>
    </source>
</evidence>
<dbReference type="InterPro" id="IPR000683">
    <property type="entry name" value="Gfo/Idh/MocA-like_OxRdtase_N"/>
</dbReference>
<feature type="domain" description="Gfo/Idh/MocA-like oxidoreductase N-terminal" evidence="2">
    <location>
        <begin position="2"/>
        <end position="104"/>
    </location>
</feature>
<keyword evidence="5" id="KW-1185">Reference proteome</keyword>
<dbReference type="Proteomes" id="UP001597285">
    <property type="component" value="Unassembled WGS sequence"/>
</dbReference>
<dbReference type="InterPro" id="IPR051450">
    <property type="entry name" value="Gfo/Idh/MocA_Oxidoreductases"/>
</dbReference>
<comment type="caution">
    <text evidence="4">The sequence shown here is derived from an EMBL/GenBank/DDBJ whole genome shotgun (WGS) entry which is preliminary data.</text>
</comment>
<evidence type="ECO:0000313" key="5">
    <source>
        <dbReference type="Proteomes" id="UP001597285"/>
    </source>
</evidence>
<accession>A0ABW4NLP3</accession>
<dbReference type="Pfam" id="PF02894">
    <property type="entry name" value="GFO_IDH_MocA_C"/>
    <property type="match status" value="1"/>
</dbReference>
<dbReference type="RefSeq" id="WP_231726769.1">
    <property type="nucleotide sequence ID" value="NZ_JBHSQC010000004.1"/>
</dbReference>
<feature type="domain" description="Gfo/Idh/MocA-like oxidoreductase C-terminal" evidence="3">
    <location>
        <begin position="147"/>
        <end position="217"/>
    </location>
</feature>
<gene>
    <name evidence="4" type="ORF">ACFSBK_04785</name>
</gene>
<protein>
    <submittedName>
        <fullName evidence="4">Gfo/Idh/MocA family oxidoreductase</fullName>
    </submittedName>
</protein>
<dbReference type="Gene3D" id="3.30.360.10">
    <property type="entry name" value="Dihydrodipicolinate Reductase, domain 2"/>
    <property type="match status" value="1"/>
</dbReference>
<dbReference type="InterPro" id="IPR004104">
    <property type="entry name" value="Gfo/Idh/MocA-like_OxRdtase_C"/>
</dbReference>
<dbReference type="SUPFAM" id="SSF51735">
    <property type="entry name" value="NAD(P)-binding Rossmann-fold domains"/>
    <property type="match status" value="1"/>
</dbReference>
<dbReference type="InterPro" id="IPR036291">
    <property type="entry name" value="NAD(P)-bd_dom_sf"/>
</dbReference>
<organism evidence="4 5">
    <name type="scientific">Carnobacterium antarcticum</name>
    <dbReference type="NCBI Taxonomy" id="2126436"/>
    <lineage>
        <taxon>Bacteria</taxon>
        <taxon>Bacillati</taxon>
        <taxon>Bacillota</taxon>
        <taxon>Bacilli</taxon>
        <taxon>Lactobacillales</taxon>
        <taxon>Carnobacteriaceae</taxon>
        <taxon>Carnobacterium</taxon>
    </lineage>
</organism>